<keyword evidence="4" id="KW-1185">Reference proteome</keyword>
<name>A0ABS4TYQ3_9PSEU</name>
<evidence type="ECO:0000313" key="4">
    <source>
        <dbReference type="Proteomes" id="UP001519332"/>
    </source>
</evidence>
<dbReference type="InterPro" id="IPR013783">
    <property type="entry name" value="Ig-like_fold"/>
</dbReference>
<dbReference type="InterPro" id="IPR022409">
    <property type="entry name" value="PKD/Chitinase_dom"/>
</dbReference>
<sequence>MLDRTTGDLVWFAAGARHSRPHASAPGEGRLVLADDQPAVLDPARRTAELLDPATGNVERSAPMDLAPDDNAAVSGSPDQHRLLVSVSPKGVLMVCEFSAESCATPLSFGHTGLDLGPAVEAGNHAVVPDYASGRVWIVDLTEMRIVVERQLFDRPTRFELLVRDGVVFFNDPDSERAGVLELDGRIRAINKYDPANPGATPSVTDTGSGSQPSGVAPASTGGSPGSTAVSIVVRPGHRGTVGEELEFAVVASGTAGVSSARWTFGDGAETTGTTVRHRWRAPGTYSVRATATLTTGQRAPVASVGVIIESPDAPPEIARLKVDPANPRIGQVVRFSADLVGRRPDGRQWTVTGGQGVETTSSAPELHHVFRAAGSYTVALVVTAGSFTAQRTAQFEVEPEPREVRCGDIITAHATLKRDLVCPENVALRIAADNVELNLDGHTITTGKPAESNTGIIAVGKNITIRNGMITGFDVGIGMPGVENVTISNLTVADAHDFDITADRARNVQLRTVTLSDSSSPLAFDHGSSVRITGSNISGKDGGGTMGCSHDSSCVIVNSYLRLEKISCINEEPASEVVIDNTDLTMDQIGYPCKFVTLKNSPRVRISIVSATHLTVEKSSFQQSTSMSGLSFSISNSEFSNTEWTGLSLFCGFCLDSQLVRNKFINNNWTGLDIHILDTDGKSIVISDNVFTGNGHRWQGSPVGPGNGFDLLRDADADPIADVIVSNNHASDNAQYGIIVYPGSNVINGGRNTTSGDPLECKGIECEPGR</sequence>
<dbReference type="Gene3D" id="2.60.40.10">
    <property type="entry name" value="Immunoglobulins"/>
    <property type="match status" value="2"/>
</dbReference>
<protein>
    <submittedName>
        <fullName evidence="3">PKD repeat protein</fullName>
    </submittedName>
</protein>
<feature type="region of interest" description="Disordered" evidence="1">
    <location>
        <begin position="192"/>
        <end position="229"/>
    </location>
</feature>
<evidence type="ECO:0000259" key="2">
    <source>
        <dbReference type="PROSITE" id="PS50093"/>
    </source>
</evidence>
<feature type="compositionally biased region" description="Polar residues" evidence="1">
    <location>
        <begin position="200"/>
        <end position="214"/>
    </location>
</feature>
<dbReference type="InterPro" id="IPR035986">
    <property type="entry name" value="PKD_dom_sf"/>
</dbReference>
<feature type="domain" description="PKD" evidence="2">
    <location>
        <begin position="334"/>
        <end position="384"/>
    </location>
</feature>
<dbReference type="SMART" id="SM00089">
    <property type="entry name" value="PKD"/>
    <property type="match status" value="2"/>
</dbReference>
<comment type="caution">
    <text evidence="3">The sequence shown here is derived from an EMBL/GenBank/DDBJ whole genome shotgun (WGS) entry which is preliminary data.</text>
</comment>
<dbReference type="Pfam" id="PF18911">
    <property type="entry name" value="PKD_4"/>
    <property type="match status" value="1"/>
</dbReference>
<dbReference type="SUPFAM" id="SSF49299">
    <property type="entry name" value="PKD domain"/>
    <property type="match status" value="2"/>
</dbReference>
<gene>
    <name evidence="3" type="ORF">JOF56_009917</name>
</gene>
<accession>A0ABS4TYQ3</accession>
<evidence type="ECO:0000256" key="1">
    <source>
        <dbReference type="SAM" id="MobiDB-lite"/>
    </source>
</evidence>
<dbReference type="CDD" id="cd00146">
    <property type="entry name" value="PKD"/>
    <property type="match status" value="2"/>
</dbReference>
<dbReference type="InterPro" id="IPR012334">
    <property type="entry name" value="Pectin_lyas_fold"/>
</dbReference>
<reference evidence="3 4" key="1">
    <citation type="submission" date="2021-03" db="EMBL/GenBank/DDBJ databases">
        <title>Sequencing the genomes of 1000 actinobacteria strains.</title>
        <authorList>
            <person name="Klenk H.-P."/>
        </authorList>
    </citation>
    <scope>NUCLEOTIDE SEQUENCE [LARGE SCALE GENOMIC DNA]</scope>
    <source>
        <strain evidence="3 4">DSM 46670</strain>
    </source>
</reference>
<dbReference type="SUPFAM" id="SSF51126">
    <property type="entry name" value="Pectin lyase-like"/>
    <property type="match status" value="1"/>
</dbReference>
<evidence type="ECO:0000313" key="3">
    <source>
        <dbReference type="EMBL" id="MBP2329532.1"/>
    </source>
</evidence>
<feature type="domain" description="PKD" evidence="2">
    <location>
        <begin position="229"/>
        <end position="300"/>
    </location>
</feature>
<dbReference type="InterPro" id="IPR006626">
    <property type="entry name" value="PbH1"/>
</dbReference>
<dbReference type="Pfam" id="PF13229">
    <property type="entry name" value="Beta_helix"/>
    <property type="match status" value="1"/>
</dbReference>
<dbReference type="Gene3D" id="2.160.20.10">
    <property type="entry name" value="Single-stranded right-handed beta-helix, Pectin lyase-like"/>
    <property type="match status" value="1"/>
</dbReference>
<dbReference type="InterPro" id="IPR000601">
    <property type="entry name" value="PKD_dom"/>
</dbReference>
<dbReference type="RefSeq" id="WP_209646294.1">
    <property type="nucleotide sequence ID" value="NZ_JAGINW010000001.1"/>
</dbReference>
<dbReference type="SUPFAM" id="SSF51004">
    <property type="entry name" value="C-terminal (heme d1) domain of cytochrome cd1-nitrite reductase"/>
    <property type="match status" value="1"/>
</dbReference>
<dbReference type="PROSITE" id="PS50093">
    <property type="entry name" value="PKD"/>
    <property type="match status" value="2"/>
</dbReference>
<dbReference type="SMART" id="SM00710">
    <property type="entry name" value="PbH1"/>
    <property type="match status" value="7"/>
</dbReference>
<dbReference type="Proteomes" id="UP001519332">
    <property type="component" value="Unassembled WGS sequence"/>
</dbReference>
<dbReference type="InterPro" id="IPR039448">
    <property type="entry name" value="Beta_helix"/>
</dbReference>
<dbReference type="EMBL" id="JAGINW010000001">
    <property type="protein sequence ID" value="MBP2329532.1"/>
    <property type="molecule type" value="Genomic_DNA"/>
</dbReference>
<proteinExistence type="predicted"/>
<dbReference type="InterPro" id="IPR011048">
    <property type="entry name" value="Haem_d1_sf"/>
</dbReference>
<dbReference type="InterPro" id="IPR011050">
    <property type="entry name" value="Pectin_lyase_fold/virulence"/>
</dbReference>
<organism evidence="3 4">
    <name type="scientific">Kibdelosporangium banguiense</name>
    <dbReference type="NCBI Taxonomy" id="1365924"/>
    <lineage>
        <taxon>Bacteria</taxon>
        <taxon>Bacillati</taxon>
        <taxon>Actinomycetota</taxon>
        <taxon>Actinomycetes</taxon>
        <taxon>Pseudonocardiales</taxon>
        <taxon>Pseudonocardiaceae</taxon>
        <taxon>Kibdelosporangium</taxon>
    </lineage>
</organism>